<comment type="caution">
    <text evidence="2">The sequence shown here is derived from an EMBL/GenBank/DDBJ whole genome shotgun (WGS) entry which is preliminary data.</text>
</comment>
<feature type="compositionally biased region" description="Polar residues" evidence="1">
    <location>
        <begin position="47"/>
        <end position="71"/>
    </location>
</feature>
<proteinExistence type="predicted"/>
<dbReference type="AlphaFoldDB" id="L9VJC2"/>
<reference evidence="3" key="1">
    <citation type="submission" date="2012-11" db="EMBL/GenBank/DDBJ databases">
        <authorList>
            <person name="Becker E.A."/>
            <person name="Seitzer P."/>
            <person name="Tritt A."/>
            <person name="Larsen D."/>
            <person name="Yao A."/>
            <person name="Wu D."/>
            <person name="Darling A."/>
            <person name="Eisen J.A."/>
            <person name="Facciotti M.T."/>
        </authorList>
    </citation>
    <scope>NUCLEOTIDE SEQUENCE [LARGE SCALE GENOMIC DNA]</scope>
    <source>
        <strain evidence="3">ATCC 29605 / DSM 3757 / JCM 8879 / NBRC 14742 / NCIMB 2012 / VKM B-1768 / DS2</strain>
    </source>
</reference>
<accession>L9VJC2</accession>
<evidence type="ECO:0000313" key="3">
    <source>
        <dbReference type="Proteomes" id="UP000011532"/>
    </source>
</evidence>
<name>L9VJC2_HALVD</name>
<evidence type="ECO:0000256" key="1">
    <source>
        <dbReference type="SAM" id="MobiDB-lite"/>
    </source>
</evidence>
<evidence type="ECO:0000313" key="2">
    <source>
        <dbReference type="EMBL" id="ELY36388.1"/>
    </source>
</evidence>
<reference evidence="2 3" key="2">
    <citation type="journal article" date="2014" name="PLoS Genet.">
        <title>Phylogenetically driven sequencing of extremely halophilic archaea reveals strategies for static and dynamic osmo-response.</title>
        <authorList>
            <person name="Becker E.A."/>
            <person name="Seitzer P.M."/>
            <person name="Tritt A."/>
            <person name="Larsen D."/>
            <person name="Krusor M."/>
            <person name="Yao A.I."/>
            <person name="Wu D."/>
            <person name="Madern D."/>
            <person name="Eisen J.A."/>
            <person name="Darling A.E."/>
            <person name="Facciotti M.T."/>
        </authorList>
    </citation>
    <scope>NUCLEOTIDE SEQUENCE [LARGE SCALE GENOMIC DNA]</scope>
    <source>
        <strain evidence="3">ATCC 29605 / DSM 3757 / JCM 8879 / NBRC 14742 / NCIMB 2012 / VKM B-1768 / DS2</strain>
    </source>
</reference>
<protein>
    <submittedName>
        <fullName evidence="2">Uncharacterized protein</fullName>
    </submittedName>
</protein>
<dbReference type="EMBL" id="AOHU01000022">
    <property type="protein sequence ID" value="ELY36388.1"/>
    <property type="molecule type" value="Genomic_DNA"/>
</dbReference>
<sequence length="71" mass="7708">MPLERVRSATDRLFGTETLRLERDDRVYRLPHLSSDAVALAPLRPSHQLTNGRSGASSATNSETNSVAGDS</sequence>
<dbReference type="Proteomes" id="UP000011532">
    <property type="component" value="Unassembled WGS sequence"/>
</dbReference>
<organism evidence="2 3">
    <name type="scientific">Haloferax volcanii (strain ATCC 29605 / DSM 3757 / JCM 8879 / NBRC 14742 / NCIMB 2012 / VKM B-1768 / DS2)</name>
    <name type="common">Halobacterium volcanii</name>
    <dbReference type="NCBI Taxonomy" id="309800"/>
    <lineage>
        <taxon>Archaea</taxon>
        <taxon>Methanobacteriati</taxon>
        <taxon>Methanobacteriota</taxon>
        <taxon>Stenosarchaea group</taxon>
        <taxon>Halobacteria</taxon>
        <taxon>Halobacteriales</taxon>
        <taxon>Haloferacaceae</taxon>
        <taxon>Haloferax</taxon>
    </lineage>
</organism>
<feature type="region of interest" description="Disordered" evidence="1">
    <location>
        <begin position="44"/>
        <end position="71"/>
    </location>
</feature>
<gene>
    <name evidence="2" type="ORF">C498_02685</name>
</gene>